<organism evidence="1 2">
    <name type="scientific">candidate division MSBL1 archaeon SCGC-AAA259D18</name>
    <dbReference type="NCBI Taxonomy" id="1698262"/>
    <lineage>
        <taxon>Archaea</taxon>
        <taxon>Methanobacteriati</taxon>
        <taxon>Methanobacteriota</taxon>
        <taxon>candidate division MSBL1</taxon>
    </lineage>
</organism>
<sequence length="97" mass="10850">MFWCLSQVAIGIQCLFVSFGGWVFPLGGDKAKIGCGDFVSNPRREVEKYLSEKNCEITKQVGAKIRVIPPSMSRPFYVGGGPTNFRSRRINWNSFAV</sequence>
<evidence type="ECO:0000313" key="2">
    <source>
        <dbReference type="Proteomes" id="UP000070195"/>
    </source>
</evidence>
<proteinExistence type="predicted"/>
<dbReference type="EMBL" id="LHXM01000027">
    <property type="protein sequence ID" value="KXA91320.1"/>
    <property type="molecule type" value="Genomic_DNA"/>
</dbReference>
<evidence type="ECO:0000313" key="1">
    <source>
        <dbReference type="EMBL" id="KXA91320.1"/>
    </source>
</evidence>
<accession>A0A133UAV6</accession>
<reference evidence="1 2" key="1">
    <citation type="journal article" date="2016" name="Sci. Rep.">
        <title>Metabolic traits of an uncultured archaeal lineage -MSBL1- from brine pools of the Red Sea.</title>
        <authorList>
            <person name="Mwirichia R."/>
            <person name="Alam I."/>
            <person name="Rashid M."/>
            <person name="Vinu M."/>
            <person name="Ba-Alawi W."/>
            <person name="Anthony Kamau A."/>
            <person name="Kamanda Ngugi D."/>
            <person name="Goker M."/>
            <person name="Klenk H.P."/>
            <person name="Bajic V."/>
            <person name="Stingl U."/>
        </authorList>
    </citation>
    <scope>NUCLEOTIDE SEQUENCE [LARGE SCALE GENOMIC DNA]</scope>
    <source>
        <strain evidence="1">SCGC-AAA259D18</strain>
    </source>
</reference>
<gene>
    <name evidence="1" type="ORF">AKJ63_01610</name>
</gene>
<protein>
    <submittedName>
        <fullName evidence="1">Uncharacterized protein</fullName>
    </submittedName>
</protein>
<keyword evidence="2" id="KW-1185">Reference proteome</keyword>
<dbReference type="AlphaFoldDB" id="A0A133UAV6"/>
<comment type="caution">
    <text evidence="1">The sequence shown here is derived from an EMBL/GenBank/DDBJ whole genome shotgun (WGS) entry which is preliminary data.</text>
</comment>
<dbReference type="Proteomes" id="UP000070195">
    <property type="component" value="Unassembled WGS sequence"/>
</dbReference>
<name>A0A133UAV6_9EURY</name>